<gene>
    <name evidence="1" type="ORF">FPR_22810</name>
</gene>
<dbReference type="HOGENOM" id="CLU_3080074_0_0_9"/>
<dbReference type="Proteomes" id="UP000007059">
    <property type="component" value="Chromosome"/>
</dbReference>
<proteinExistence type="predicted"/>
<organism evidence="1 2">
    <name type="scientific">Faecalibacterium prausnitzii SL3/3</name>
    <dbReference type="NCBI Taxonomy" id="657322"/>
    <lineage>
        <taxon>Bacteria</taxon>
        <taxon>Bacillati</taxon>
        <taxon>Bacillota</taxon>
        <taxon>Clostridia</taxon>
        <taxon>Eubacteriales</taxon>
        <taxon>Oscillospiraceae</taxon>
        <taxon>Faecalibacterium</taxon>
    </lineage>
</organism>
<dbReference type="EMBL" id="FP929046">
    <property type="protein sequence ID" value="CBL02460.1"/>
    <property type="molecule type" value="Genomic_DNA"/>
</dbReference>
<evidence type="ECO:0008006" key="3">
    <source>
        <dbReference type="Google" id="ProtNLM"/>
    </source>
</evidence>
<sequence length="52" mass="5997">MKYQVTVARTGYVEIEADNEQEAMDIVANDMNSKDIEWTCDFTVTDCEESEE</sequence>
<reference evidence="1 2" key="2">
    <citation type="submission" date="2010-03" db="EMBL/GenBank/DDBJ databases">
        <authorList>
            <person name="Pajon A."/>
        </authorList>
    </citation>
    <scope>NUCLEOTIDE SEQUENCE [LARGE SCALE GENOMIC DNA]</scope>
    <source>
        <strain evidence="1 2">SL3/3</strain>
    </source>
</reference>
<protein>
    <recommendedName>
        <fullName evidence="3">DpnD/PcfM-like protein</fullName>
    </recommendedName>
</protein>
<evidence type="ECO:0000313" key="1">
    <source>
        <dbReference type="EMBL" id="CBL02460.1"/>
    </source>
</evidence>
<dbReference type="RefSeq" id="WP_015537981.1">
    <property type="nucleotide sequence ID" value="NC_021020.1"/>
</dbReference>
<name>D4KC97_9FIRM</name>
<dbReference type="KEGG" id="fpa:FPR_22810"/>
<dbReference type="AlphaFoldDB" id="D4KC97"/>
<reference evidence="1 2" key="1">
    <citation type="submission" date="2010-03" db="EMBL/GenBank/DDBJ databases">
        <title>The genome sequence of Faecalibacterium prausnitzii SL3/3.</title>
        <authorList>
            <consortium name="metaHIT consortium -- http://www.metahit.eu/"/>
            <person name="Pajon A."/>
            <person name="Turner K."/>
            <person name="Parkhill J."/>
            <person name="Duncan S."/>
            <person name="Flint H."/>
        </authorList>
    </citation>
    <scope>NUCLEOTIDE SEQUENCE [LARGE SCALE GENOMIC DNA]</scope>
    <source>
        <strain evidence="1 2">SL3/3</strain>
    </source>
</reference>
<dbReference type="PATRIC" id="fig|657322.3.peg.2187"/>
<evidence type="ECO:0000313" key="2">
    <source>
        <dbReference type="Proteomes" id="UP000007059"/>
    </source>
</evidence>
<accession>D4KC97</accession>